<dbReference type="Proteomes" id="UP000682733">
    <property type="component" value="Unassembled WGS sequence"/>
</dbReference>
<feature type="non-terminal residue" evidence="1">
    <location>
        <position position="174"/>
    </location>
</feature>
<accession>A0A8S2GAV9</accession>
<dbReference type="EMBL" id="CAJNOK010073624">
    <property type="protein sequence ID" value="CAF1669119.1"/>
    <property type="molecule type" value="Genomic_DNA"/>
</dbReference>
<feature type="non-terminal residue" evidence="1">
    <location>
        <position position="1"/>
    </location>
</feature>
<gene>
    <name evidence="1" type="ORF">OVA965_LOCUS45636</name>
    <name evidence="2" type="ORF">TMI583_LOCUS49315</name>
</gene>
<evidence type="ECO:0000313" key="2">
    <source>
        <dbReference type="EMBL" id="CAF4539727.1"/>
    </source>
</evidence>
<name>A0A8S2GAV9_9BILA</name>
<dbReference type="EMBL" id="CAJOBA010106627">
    <property type="protein sequence ID" value="CAF4539727.1"/>
    <property type="molecule type" value="Genomic_DNA"/>
</dbReference>
<evidence type="ECO:0000313" key="1">
    <source>
        <dbReference type="EMBL" id="CAF1669119.1"/>
    </source>
</evidence>
<organism evidence="1 3">
    <name type="scientific">Didymodactylos carnosus</name>
    <dbReference type="NCBI Taxonomy" id="1234261"/>
    <lineage>
        <taxon>Eukaryota</taxon>
        <taxon>Metazoa</taxon>
        <taxon>Spiralia</taxon>
        <taxon>Gnathifera</taxon>
        <taxon>Rotifera</taxon>
        <taxon>Eurotatoria</taxon>
        <taxon>Bdelloidea</taxon>
        <taxon>Philodinida</taxon>
        <taxon>Philodinidae</taxon>
        <taxon>Didymodactylos</taxon>
    </lineage>
</organism>
<protein>
    <submittedName>
        <fullName evidence="1">Uncharacterized protein</fullName>
    </submittedName>
</protein>
<comment type="caution">
    <text evidence="1">The sequence shown here is derived from an EMBL/GenBank/DDBJ whole genome shotgun (WGS) entry which is preliminary data.</text>
</comment>
<reference evidence="1" key="1">
    <citation type="submission" date="2021-02" db="EMBL/GenBank/DDBJ databases">
        <authorList>
            <person name="Nowell W R."/>
        </authorList>
    </citation>
    <scope>NUCLEOTIDE SEQUENCE</scope>
</reference>
<dbReference type="Proteomes" id="UP000677228">
    <property type="component" value="Unassembled WGS sequence"/>
</dbReference>
<proteinExistence type="predicted"/>
<sequence>IINNREHLTEEYNDLKTTIEQWFISSDYTLKHIEPIPLELDACLERLEKCNLLYNEYQTTYNDNVNRLKILSNQILCFHTSSNIDNLLDTLKMTFESTIKFDSEQIIKNDTTENEQMITVATENIVECYKNMGQRIQSYIDYLKLLIEQIETYKTSHKEAQLCIEQTNKLLDYD</sequence>
<dbReference type="AlphaFoldDB" id="A0A8S2GAV9"/>
<evidence type="ECO:0000313" key="3">
    <source>
        <dbReference type="Proteomes" id="UP000677228"/>
    </source>
</evidence>